<feature type="coiled-coil region" evidence="1">
    <location>
        <begin position="54"/>
        <end position="99"/>
    </location>
</feature>
<dbReference type="InterPro" id="IPR037614">
    <property type="entry name" value="Kazrin"/>
</dbReference>
<accession>A0A7R8VV65</accession>
<evidence type="ECO:0000256" key="2">
    <source>
        <dbReference type="SAM" id="MobiDB-lite"/>
    </source>
</evidence>
<dbReference type="PANTHER" id="PTHR12776:SF1">
    <property type="entry name" value="KAZRIN"/>
    <property type="match status" value="1"/>
</dbReference>
<dbReference type="AlphaFoldDB" id="A0A7R8VV65"/>
<evidence type="ECO:0000256" key="1">
    <source>
        <dbReference type="SAM" id="Coils"/>
    </source>
</evidence>
<organism evidence="3">
    <name type="scientific">Timema douglasi</name>
    <name type="common">Walking stick</name>
    <dbReference type="NCBI Taxonomy" id="61478"/>
    <lineage>
        <taxon>Eukaryota</taxon>
        <taxon>Metazoa</taxon>
        <taxon>Ecdysozoa</taxon>
        <taxon>Arthropoda</taxon>
        <taxon>Hexapoda</taxon>
        <taxon>Insecta</taxon>
        <taxon>Pterygota</taxon>
        <taxon>Neoptera</taxon>
        <taxon>Polyneoptera</taxon>
        <taxon>Phasmatodea</taxon>
        <taxon>Timematodea</taxon>
        <taxon>Timematoidea</taxon>
        <taxon>Timematidae</taxon>
        <taxon>Timema</taxon>
    </lineage>
</organism>
<feature type="region of interest" description="Disordered" evidence="2">
    <location>
        <begin position="19"/>
        <end position="39"/>
    </location>
</feature>
<protein>
    <submittedName>
        <fullName evidence="3">Uncharacterized protein</fullName>
    </submittedName>
</protein>
<reference evidence="3" key="1">
    <citation type="submission" date="2020-11" db="EMBL/GenBank/DDBJ databases">
        <authorList>
            <person name="Tran Van P."/>
        </authorList>
    </citation>
    <scope>NUCLEOTIDE SEQUENCE</scope>
</reference>
<feature type="compositionally biased region" description="Polar residues" evidence="2">
    <location>
        <begin position="19"/>
        <end position="29"/>
    </location>
</feature>
<proteinExistence type="predicted"/>
<gene>
    <name evidence="3" type="ORF">TDIB3V08_LOCUS10226</name>
</gene>
<sequence>MSAIETLDSLNERIATSLTSPPEFSSVEQQDGDELVSRQQQAVHSSMALMRRLLVDAQAKFRRMVEENKQLAARIDGDIQNAQEEVAVLRGELTDTSRRLDEHLNTRPSHQMRLLFPFHIERAGFILAGDSESEEVCLSVS</sequence>
<evidence type="ECO:0000313" key="3">
    <source>
        <dbReference type="EMBL" id="CAD7204064.1"/>
    </source>
</evidence>
<name>A0A7R8VV65_TIMDO</name>
<keyword evidence="1" id="KW-0175">Coiled coil</keyword>
<dbReference type="EMBL" id="OA571597">
    <property type="protein sequence ID" value="CAD7204064.1"/>
    <property type="molecule type" value="Genomic_DNA"/>
</dbReference>
<dbReference type="PANTHER" id="PTHR12776">
    <property type="entry name" value="KAZRIN-RELATED"/>
    <property type="match status" value="1"/>
</dbReference>